<dbReference type="PANTHER" id="PTHR38353">
    <property type="entry name" value="TROPOMYOSIN"/>
    <property type="match status" value="1"/>
</dbReference>
<dbReference type="Proteomes" id="UP000607653">
    <property type="component" value="Unassembled WGS sequence"/>
</dbReference>
<reference evidence="2 3" key="1">
    <citation type="journal article" date="2020" name="Mol. Biol. Evol.">
        <title>Distinct Expression and Methylation Patterns for Genes with Different Fates following a Single Whole-Genome Duplication in Flowering Plants.</title>
        <authorList>
            <person name="Shi T."/>
            <person name="Rahmani R.S."/>
            <person name="Gugger P.F."/>
            <person name="Wang M."/>
            <person name="Li H."/>
            <person name="Zhang Y."/>
            <person name="Li Z."/>
            <person name="Wang Q."/>
            <person name="Van de Peer Y."/>
            <person name="Marchal K."/>
            <person name="Chen J."/>
        </authorList>
    </citation>
    <scope>NUCLEOTIDE SEQUENCE [LARGE SCALE GENOMIC DNA]</scope>
    <source>
        <tissue evidence="2">Leaf</tissue>
    </source>
</reference>
<protein>
    <submittedName>
        <fullName evidence="2">Uncharacterized protein</fullName>
    </submittedName>
</protein>
<comment type="caution">
    <text evidence="2">The sequence shown here is derived from an EMBL/GenBank/DDBJ whole genome shotgun (WGS) entry which is preliminary data.</text>
</comment>
<dbReference type="AlphaFoldDB" id="A0A822Z1L5"/>
<name>A0A822Z1L5_NELNU</name>
<keyword evidence="3" id="KW-1185">Reference proteome</keyword>
<feature type="coiled-coil region" evidence="1">
    <location>
        <begin position="1"/>
        <end position="66"/>
    </location>
</feature>
<evidence type="ECO:0000313" key="2">
    <source>
        <dbReference type="EMBL" id="DAD38892.1"/>
    </source>
</evidence>
<evidence type="ECO:0000256" key="1">
    <source>
        <dbReference type="SAM" id="Coils"/>
    </source>
</evidence>
<keyword evidence="1" id="KW-0175">Coiled coil</keyword>
<dbReference type="PANTHER" id="PTHR38353:SF2">
    <property type="entry name" value="TROPOMYOSIN"/>
    <property type="match status" value="1"/>
</dbReference>
<sequence length="289" mass="33258">MEEYLQNLKIFRSQMNEVEDQVTKISVEEQMHLTTIRAMEKDLDLVKSDTKRLKEETERMMKAKDQTCSKIFDKQKKIASLHNDSSTLSQTLELIIQERVNTSAKLQKKKTYYAKIMEDMNAKLQEQQDWINSHKLNTNAGKLGLVETKTGAHEEGDIRVKTSIAMDPKTHRMGQETNEKYNDIMTKLDGSKAKLEEIMTNKSKLVLENCKIKKSIEQLKCRTASFPPALITMDMKALEEEHKALLSDNAAEVEYFQCLQHRIEQIKGISHVIKCPCGVEYKVELENSG</sequence>
<dbReference type="EMBL" id="DUZY01000005">
    <property type="protein sequence ID" value="DAD38892.1"/>
    <property type="molecule type" value="Genomic_DNA"/>
</dbReference>
<organism evidence="2 3">
    <name type="scientific">Nelumbo nucifera</name>
    <name type="common">Sacred lotus</name>
    <dbReference type="NCBI Taxonomy" id="4432"/>
    <lineage>
        <taxon>Eukaryota</taxon>
        <taxon>Viridiplantae</taxon>
        <taxon>Streptophyta</taxon>
        <taxon>Embryophyta</taxon>
        <taxon>Tracheophyta</taxon>
        <taxon>Spermatophyta</taxon>
        <taxon>Magnoliopsida</taxon>
        <taxon>Proteales</taxon>
        <taxon>Nelumbonaceae</taxon>
        <taxon>Nelumbo</taxon>
    </lineage>
</organism>
<accession>A0A822Z1L5</accession>
<proteinExistence type="predicted"/>
<gene>
    <name evidence="2" type="ORF">HUJ06_013214</name>
</gene>
<evidence type="ECO:0000313" key="3">
    <source>
        <dbReference type="Proteomes" id="UP000607653"/>
    </source>
</evidence>